<dbReference type="PANTHER" id="PTHR40758:SF1">
    <property type="entry name" value="CONSERVED PROTEIN"/>
    <property type="match status" value="1"/>
</dbReference>
<evidence type="ECO:0000256" key="1">
    <source>
        <dbReference type="SAM" id="MobiDB-lite"/>
    </source>
</evidence>
<dbReference type="AlphaFoldDB" id="A0A290Z241"/>
<feature type="domain" description="MDMPI C-terminal" evidence="2">
    <location>
        <begin position="173"/>
        <end position="267"/>
    </location>
</feature>
<dbReference type="Pfam" id="PF11716">
    <property type="entry name" value="MDMPI_N"/>
    <property type="match status" value="1"/>
</dbReference>
<dbReference type="Pfam" id="PF07398">
    <property type="entry name" value="MDMPI_C"/>
    <property type="match status" value="1"/>
</dbReference>
<dbReference type="KEGG" id="apre:CNX65_06985"/>
<evidence type="ECO:0008006" key="6">
    <source>
        <dbReference type="Google" id="ProtNLM"/>
    </source>
</evidence>
<dbReference type="Proteomes" id="UP000218505">
    <property type="component" value="Chromosome"/>
</dbReference>
<dbReference type="InterPro" id="IPR024344">
    <property type="entry name" value="MDMPI_metal-binding"/>
</dbReference>
<protein>
    <recommendedName>
        <fullName evidence="6">Mycothiol-dependent maleylpyruvate isomerase metal-binding domain-containing protein</fullName>
    </recommendedName>
</protein>
<name>A0A290Z241_9PSEU</name>
<feature type="domain" description="Mycothiol-dependent maleylpyruvate isomerase metal-binding" evidence="3">
    <location>
        <begin position="19"/>
        <end position="160"/>
    </location>
</feature>
<feature type="region of interest" description="Disordered" evidence="1">
    <location>
        <begin position="103"/>
        <end position="137"/>
    </location>
</feature>
<dbReference type="InterPro" id="IPR010872">
    <property type="entry name" value="MDMPI_C-term_domain"/>
</dbReference>
<gene>
    <name evidence="4" type="ORF">CNX65_06985</name>
</gene>
<evidence type="ECO:0000313" key="4">
    <source>
        <dbReference type="EMBL" id="ATE53062.1"/>
    </source>
</evidence>
<evidence type="ECO:0000313" key="5">
    <source>
        <dbReference type="Proteomes" id="UP000218505"/>
    </source>
</evidence>
<dbReference type="GO" id="GO:0005886">
    <property type="term" value="C:plasma membrane"/>
    <property type="evidence" value="ECO:0007669"/>
    <property type="project" value="TreeGrafter"/>
</dbReference>
<organism evidence="4 5">
    <name type="scientific">Actinosynnema pretiosum</name>
    <dbReference type="NCBI Taxonomy" id="42197"/>
    <lineage>
        <taxon>Bacteria</taxon>
        <taxon>Bacillati</taxon>
        <taxon>Actinomycetota</taxon>
        <taxon>Actinomycetes</taxon>
        <taxon>Pseudonocardiales</taxon>
        <taxon>Pseudonocardiaceae</taxon>
        <taxon>Actinosynnema</taxon>
    </lineage>
</organism>
<reference evidence="4" key="1">
    <citation type="submission" date="2017-09" db="EMBL/GenBank/DDBJ databases">
        <title>Complete Genome Sequence of ansamitocin-producing Bacterium Actinosynnema pretiosum X47.</title>
        <authorList>
            <person name="Cao G."/>
            <person name="Zong G."/>
            <person name="Zhong C."/>
            <person name="Fu J."/>
        </authorList>
    </citation>
    <scope>NUCLEOTIDE SEQUENCE [LARGE SCALE GENOMIC DNA]</scope>
    <source>
        <strain evidence="4">X47</strain>
    </source>
</reference>
<accession>A0A290Z241</accession>
<sequence>MSRGPLGYARLIDVVERETTLLAVAARGRPELQVPACPGLNLGETARHVGSTQRMVLARVDGSTTWQHEPAPDQDLAGYLLEGVAPLVAVLRASDPAAPCDALWSADRGEGPTPLSRGARPGRADSGSRTAAQRGPTRRDLAFWARRLAHEATVHRMDAQAAAGIGLDPVDEDVALDGVDEVLSLWLGHRLDVLGVRGTREGSVLLRAGDHAWLARTGPDPATHRVAAPGERGDGVVTGTPVALYRWLWGRVPDREVAPRGDRDAIAQLWALLRLATK</sequence>
<keyword evidence="5" id="KW-1185">Reference proteome</keyword>
<dbReference type="EMBL" id="CP023445">
    <property type="protein sequence ID" value="ATE53062.1"/>
    <property type="molecule type" value="Genomic_DNA"/>
</dbReference>
<dbReference type="GO" id="GO:0046872">
    <property type="term" value="F:metal ion binding"/>
    <property type="evidence" value="ECO:0007669"/>
    <property type="project" value="InterPro"/>
</dbReference>
<dbReference type="PANTHER" id="PTHR40758">
    <property type="entry name" value="CONSERVED PROTEIN"/>
    <property type="match status" value="1"/>
</dbReference>
<evidence type="ECO:0000259" key="2">
    <source>
        <dbReference type="Pfam" id="PF07398"/>
    </source>
</evidence>
<evidence type="ECO:0000259" key="3">
    <source>
        <dbReference type="Pfam" id="PF11716"/>
    </source>
</evidence>
<dbReference type="RefSeq" id="WP_096492030.1">
    <property type="nucleotide sequence ID" value="NZ_CP023445.1"/>
</dbReference>
<proteinExistence type="predicted"/>